<dbReference type="PANTHER" id="PTHR12811">
    <property type="entry name" value="VACUOLAR PROTEIN SORTING VPS16"/>
    <property type="match status" value="1"/>
</dbReference>
<proteinExistence type="inferred from homology"/>
<protein>
    <recommendedName>
        <fullName evidence="2">Vacuolar protein sorting-associated protein 16 homolog</fullName>
    </recommendedName>
</protein>
<dbReference type="GO" id="GO:0003779">
    <property type="term" value="F:actin binding"/>
    <property type="evidence" value="ECO:0007669"/>
    <property type="project" value="TreeGrafter"/>
</dbReference>
<feature type="compositionally biased region" description="Basic and acidic residues" evidence="3">
    <location>
        <begin position="823"/>
        <end position="848"/>
    </location>
</feature>
<feature type="compositionally biased region" description="Basic residues" evidence="3">
    <location>
        <begin position="1029"/>
        <end position="1044"/>
    </location>
</feature>
<feature type="region of interest" description="Disordered" evidence="3">
    <location>
        <begin position="802"/>
        <end position="988"/>
    </location>
</feature>
<evidence type="ECO:0000313" key="6">
    <source>
        <dbReference type="Proteomes" id="UP000887575"/>
    </source>
</evidence>
<dbReference type="PANTHER" id="PTHR12811:SF0">
    <property type="entry name" value="VACUOLAR PROTEIN SORTING-ASSOCIATED PROTEIN 16 HOMOLOG"/>
    <property type="match status" value="1"/>
</dbReference>
<reference evidence="7" key="1">
    <citation type="submission" date="2024-02" db="UniProtKB">
        <authorList>
            <consortium name="WormBaseParasite"/>
        </authorList>
    </citation>
    <scope>IDENTIFICATION</scope>
</reference>
<feature type="domain" description="Vps16 N-terminal" evidence="5">
    <location>
        <begin position="9"/>
        <end position="408"/>
    </location>
</feature>
<dbReference type="Proteomes" id="UP000887575">
    <property type="component" value="Unassembled WGS sequence"/>
</dbReference>
<feature type="region of interest" description="Disordered" evidence="3">
    <location>
        <begin position="1001"/>
        <end position="1060"/>
    </location>
</feature>
<evidence type="ECO:0000256" key="2">
    <source>
        <dbReference type="ARBA" id="ARBA00017947"/>
    </source>
</evidence>
<dbReference type="Pfam" id="PF04840">
    <property type="entry name" value="Vps16_C"/>
    <property type="match status" value="1"/>
</dbReference>
<sequence length="1060" mass="119203">MFDKASVIGDWIPLGHVKLKESTLYELSEKINLNKATHFAGCSYGGPIAIAESRDQASWDVMITTSSGRPLIKKPIRKGDVFGLGWSRAQRLLVIDRHGCVNRYRANGQSDESFYFSADKSEIIDYCIFNYGSSDTGMAVLDRQYRIWVVNSVKEAIPWLMQSPSGEKPSGWCAFHGSTLSTVIIVHGVKFMSGQQGEHMRPMSTPWAERDGQYVKIVPNWSISWIGLYHSKRLIQVVSTDFSKLFMTIPVPGDQQIIKFGWVGETSLFCQRSSHLIHFFASDSPTAIYEQQRDFSQIVIEPDGLRLHGDSHVTFIGPVSKSEYEVLGVASDSDGAFLFEASILAEQGKAGQAFEHLTIMVKDMNKAIAECLSAACNSMKTQLQKLLLKAVRFGVPFCTSFDPKSLVRAISLLRTINEVHLERTGIPITYEQLEELSVKSLVSRLVDIEAFGVAVRISSFSEETKTDGPDNVLLAWVKALFESVADRKATFDMTILDERIAEKFKEFPHVSFGDAARKAIDAGLPHLARLLINRESDEEKQVEVLLSLQDVSDALKLAARVQRPELLHQVIRHLMKHKNKAQYELEIQKIPQAQCLYAKYVTQRGGDGGSGGARMLALLEQSSDLDRKILYHIDMATQADPTLNNEEHVNNLKAARNIAAQLKEPSITDLLSLAVAQVNADWSESTARQRIIENVGEPSIIQATKQVMKLTDKEVTLWTIEGLALKRSWEQLFDMASKRCPVWIGAIHQCLSLLPQYKTSEKVYAHIALGSFVTAAKLAFDAKDRDLMRKLKVIRVENPEKGKAVDRGKSGQGSPIETTTIDTGKEKEKESMDGEEEKREEWNERGEEKEENEEKEEKEGNEKSLVGHTTQHTTREAGDLFNDSLLKGKYSQQSSIPSYPLQPPPKSPRRQPRQVERLSRMDTSTMSSRSAHSGLRTRSQGPRRPMTNREENQKIAGNPGKSGRSNSVTRILQDEKARSEAEDARRREQADAAFLEWLKRKMKAPREPKCSPTREQLEQHNRADARQKMLNHWHAKFPRSKSRSGGRSPDIPSIRYDATL</sequence>
<dbReference type="GO" id="GO:0042144">
    <property type="term" value="P:vacuole fusion, non-autophagic"/>
    <property type="evidence" value="ECO:0007669"/>
    <property type="project" value="TreeGrafter"/>
</dbReference>
<feature type="compositionally biased region" description="Low complexity" evidence="3">
    <location>
        <begin position="921"/>
        <end position="930"/>
    </location>
</feature>
<dbReference type="Pfam" id="PF04841">
    <property type="entry name" value="Vps16_N"/>
    <property type="match status" value="1"/>
</dbReference>
<dbReference type="InterPro" id="IPR016534">
    <property type="entry name" value="VPS16"/>
</dbReference>
<feature type="domain" description="Vps16 C-terminal" evidence="4">
    <location>
        <begin position="510"/>
        <end position="604"/>
    </location>
</feature>
<evidence type="ECO:0000313" key="7">
    <source>
        <dbReference type="WBParaSite" id="MBELARI_LOCUS16701"/>
    </source>
</evidence>
<dbReference type="InterPro" id="IPR006925">
    <property type="entry name" value="Vps16_C"/>
</dbReference>
<evidence type="ECO:0000259" key="5">
    <source>
        <dbReference type="Pfam" id="PF04841"/>
    </source>
</evidence>
<evidence type="ECO:0000256" key="1">
    <source>
        <dbReference type="ARBA" id="ARBA00009250"/>
    </source>
</evidence>
<dbReference type="WBParaSite" id="MBELARI_LOCUS16701">
    <property type="protein sequence ID" value="MBELARI_LOCUS16701"/>
    <property type="gene ID" value="MBELARI_LOCUS16701"/>
</dbReference>
<dbReference type="AlphaFoldDB" id="A0AAF3ERR5"/>
<dbReference type="GO" id="GO:0006886">
    <property type="term" value="P:intracellular protein transport"/>
    <property type="evidence" value="ECO:0007669"/>
    <property type="project" value="InterPro"/>
</dbReference>
<dbReference type="GO" id="GO:0016197">
    <property type="term" value="P:endosomal transport"/>
    <property type="evidence" value="ECO:0007669"/>
    <property type="project" value="TreeGrafter"/>
</dbReference>
<feature type="compositionally biased region" description="Basic and acidic residues" evidence="3">
    <location>
        <begin position="1015"/>
        <end position="1027"/>
    </location>
</feature>
<evidence type="ECO:0000259" key="4">
    <source>
        <dbReference type="Pfam" id="PF04840"/>
    </source>
</evidence>
<dbReference type="InterPro" id="IPR006926">
    <property type="entry name" value="Vps16_N"/>
</dbReference>
<evidence type="ECO:0000256" key="3">
    <source>
        <dbReference type="SAM" id="MobiDB-lite"/>
    </source>
</evidence>
<keyword evidence="6" id="KW-1185">Reference proteome</keyword>
<accession>A0AAF3ERR5</accession>
<comment type="similarity">
    <text evidence="1">Belongs to the VPS16 family.</text>
</comment>
<feature type="compositionally biased region" description="Basic and acidic residues" evidence="3">
    <location>
        <begin position="972"/>
        <end position="988"/>
    </location>
</feature>
<name>A0AAF3ERR5_9BILA</name>
<organism evidence="6 7">
    <name type="scientific">Mesorhabditis belari</name>
    <dbReference type="NCBI Taxonomy" id="2138241"/>
    <lineage>
        <taxon>Eukaryota</taxon>
        <taxon>Metazoa</taxon>
        <taxon>Ecdysozoa</taxon>
        <taxon>Nematoda</taxon>
        <taxon>Chromadorea</taxon>
        <taxon>Rhabditida</taxon>
        <taxon>Rhabditina</taxon>
        <taxon>Rhabditomorpha</taxon>
        <taxon>Rhabditoidea</taxon>
        <taxon>Rhabditidae</taxon>
        <taxon>Mesorhabditinae</taxon>
        <taxon>Mesorhabditis</taxon>
    </lineage>
</organism>
<dbReference type="GO" id="GO:0005768">
    <property type="term" value="C:endosome"/>
    <property type="evidence" value="ECO:0007669"/>
    <property type="project" value="TreeGrafter"/>
</dbReference>
<feature type="compositionally biased region" description="Polar residues" evidence="3">
    <location>
        <begin position="812"/>
        <end position="822"/>
    </location>
</feature>
<dbReference type="GO" id="GO:0030897">
    <property type="term" value="C:HOPS complex"/>
    <property type="evidence" value="ECO:0007669"/>
    <property type="project" value="TreeGrafter"/>
</dbReference>
<dbReference type="GO" id="GO:0005765">
    <property type="term" value="C:lysosomal membrane"/>
    <property type="evidence" value="ECO:0007669"/>
    <property type="project" value="TreeGrafter"/>
</dbReference>